<dbReference type="SUPFAM" id="SSF48452">
    <property type="entry name" value="TPR-like"/>
    <property type="match status" value="2"/>
</dbReference>
<feature type="repeat" description="TPR" evidence="3">
    <location>
        <begin position="1000"/>
        <end position="1033"/>
    </location>
</feature>
<dbReference type="OrthoDB" id="5988898at2759"/>
<evidence type="ECO:0000313" key="7">
    <source>
        <dbReference type="Proteomes" id="UP000225706"/>
    </source>
</evidence>
<evidence type="ECO:0000259" key="5">
    <source>
        <dbReference type="SMART" id="SM00382"/>
    </source>
</evidence>
<feature type="repeat" description="TPR" evidence="3">
    <location>
        <begin position="833"/>
        <end position="866"/>
    </location>
</feature>
<feature type="domain" description="AAA+ ATPase" evidence="5">
    <location>
        <begin position="262"/>
        <end position="439"/>
    </location>
</feature>
<evidence type="ECO:0000256" key="3">
    <source>
        <dbReference type="PROSITE-ProRule" id="PRU00339"/>
    </source>
</evidence>
<feature type="repeat" description="TPR" evidence="3">
    <location>
        <begin position="719"/>
        <end position="752"/>
    </location>
</feature>
<dbReference type="Pfam" id="PF13181">
    <property type="entry name" value="TPR_8"/>
    <property type="match status" value="1"/>
</dbReference>
<dbReference type="InterPro" id="IPR002182">
    <property type="entry name" value="NB-ARC"/>
</dbReference>
<dbReference type="SMART" id="SM00382">
    <property type="entry name" value="AAA"/>
    <property type="match status" value="1"/>
</dbReference>
<accession>A0A2B4S6D6</accession>
<feature type="coiled-coil region" evidence="4">
    <location>
        <begin position="183"/>
        <end position="256"/>
    </location>
</feature>
<dbReference type="PANTHER" id="PTHR45641">
    <property type="entry name" value="TETRATRICOPEPTIDE REPEAT PROTEIN (AFU_ORTHOLOGUE AFUA_6G03870)"/>
    <property type="match status" value="1"/>
</dbReference>
<dbReference type="Gene3D" id="3.40.50.300">
    <property type="entry name" value="P-loop containing nucleotide triphosphate hydrolases"/>
    <property type="match status" value="1"/>
</dbReference>
<dbReference type="GO" id="GO:0043531">
    <property type="term" value="F:ADP binding"/>
    <property type="evidence" value="ECO:0007669"/>
    <property type="project" value="InterPro"/>
</dbReference>
<feature type="repeat" description="TPR" evidence="3">
    <location>
        <begin position="791"/>
        <end position="824"/>
    </location>
</feature>
<dbReference type="Pfam" id="PF00931">
    <property type="entry name" value="NB-ARC"/>
    <property type="match status" value="1"/>
</dbReference>
<name>A0A2B4S6D6_STYPI</name>
<feature type="repeat" description="TPR" evidence="3">
    <location>
        <begin position="916"/>
        <end position="949"/>
    </location>
</feature>
<dbReference type="InterPro" id="IPR019734">
    <property type="entry name" value="TPR_rpt"/>
</dbReference>
<evidence type="ECO:0000313" key="6">
    <source>
        <dbReference type="EMBL" id="PFX24619.1"/>
    </source>
</evidence>
<keyword evidence="4" id="KW-0175">Coiled coil</keyword>
<organism evidence="6 7">
    <name type="scientific">Stylophora pistillata</name>
    <name type="common">Smooth cauliflower coral</name>
    <dbReference type="NCBI Taxonomy" id="50429"/>
    <lineage>
        <taxon>Eukaryota</taxon>
        <taxon>Metazoa</taxon>
        <taxon>Cnidaria</taxon>
        <taxon>Anthozoa</taxon>
        <taxon>Hexacorallia</taxon>
        <taxon>Scleractinia</taxon>
        <taxon>Astrocoeniina</taxon>
        <taxon>Pocilloporidae</taxon>
        <taxon>Stylophora</taxon>
    </lineage>
</organism>
<evidence type="ECO:0000256" key="4">
    <source>
        <dbReference type="SAM" id="Coils"/>
    </source>
</evidence>
<dbReference type="InterPro" id="IPR027417">
    <property type="entry name" value="P-loop_NTPase"/>
</dbReference>
<keyword evidence="2 3" id="KW-0802">TPR repeat</keyword>
<sequence>MLNSLVKFTMQYSEEQLNYFRLCHVGFNLVPEGLRRIFKQEWNFRFKTPLGGEWQDTPQNGRQFFSKEGKRSRSKNARYLATVQSGNTTEWDCSCLFFAILYSDSIGSTLAVAIKSDVDDLRQVRNDIAHICEGKLTDAEFQNHIGRVLRSFTSLGLQVNDIEAVRKQTSFPTAELQNLASLVDTLKKESKRKEVDLQETRNTLRKKEEEVEVLTQEIEFKIEPFCILSSEPSHEVIRRTNDIKRLMEKLKDLQDATHDQQTVSTVYISGTPGCGKTQLARQLGQEFFATSRDSHGLTFVATINAESIETIATSYITLGKHLGITEYSLTKLETSRRERPPETIQYLKLLIMKRVRKFSKWLIIADNVDQLNAVRRFLPQTSSKEWGHGQVLFTTQNGSSIPCNAKHTYHESFSQGMEEDEAVNLLKSVSQIADEEKAKQVVKVLEYQPLALAAAAYYVQTVAATGSPHYSWADYLAVLMQGQREATEELLAKESPAYPHKMTTAIRLALKKAIENDTVLRQTFIFLSLGASESIPMESAVEFVHYYCEELPEELVESKISRSSLFLFANDGEGTKFMRLHSTVHNILKERSILNLESTESYENTATAIGIFHNLIRSEKTRLREEGYTYALLNKVKNHCKALLHYLKSQLTSLEGAFEDELVCFIDPWDIIHWMWSTAKICNTLRDFSSADWISEIACNLLDKWNCQDTGLPNVILKVGVLSVRGTVHMNIGKYQQAKELFEQALSIQQTFVEEFNMAAGVSRMELGDAPNKQSKVCNWLLMSIEYVPLADLYNDLGMVYCFTEQHNQAIEQLEKALEILKMTYGEDHPRVPETYNRLGFVYSEIGKYKEAKDLLEKAVHILAKNYGEEHVYVADTCCLLAKANTHNEEYETAKELYVRALKVQMKIRGEDLSVAHSYFGLGGVFHSIGQNEKAKEQYEKGLVIQRTIFNEENAIIARTYSSLGEIYRGMEELSQATHHHNKALNILKNTFGEGHRDVAACYTRLGHCFLSIQQYNEAKENYEKALMIPKKIFGEEHRDVATGYYNLANMYEEIGEYKEAIELYKNSLAIRRKIDGDKHSEVERIFIKLKTINKRLKRNVKKTKTKQSQGRPEEE</sequence>
<dbReference type="PANTHER" id="PTHR45641:SF19">
    <property type="entry name" value="NEPHROCYSTIN-3"/>
    <property type="match status" value="1"/>
</dbReference>
<comment type="caution">
    <text evidence="6">The sequence shown here is derived from an EMBL/GenBank/DDBJ whole genome shotgun (WGS) entry which is preliminary data.</text>
</comment>
<evidence type="ECO:0000256" key="2">
    <source>
        <dbReference type="ARBA" id="ARBA00022803"/>
    </source>
</evidence>
<dbReference type="SMART" id="SM00028">
    <property type="entry name" value="TPR"/>
    <property type="match status" value="8"/>
</dbReference>
<proteinExistence type="predicted"/>
<dbReference type="PROSITE" id="PS50293">
    <property type="entry name" value="TPR_REGION"/>
    <property type="match status" value="1"/>
</dbReference>
<dbReference type="InterPro" id="IPR011990">
    <property type="entry name" value="TPR-like_helical_dom_sf"/>
</dbReference>
<feature type="repeat" description="TPR" evidence="3">
    <location>
        <begin position="958"/>
        <end position="991"/>
    </location>
</feature>
<dbReference type="Pfam" id="PF13424">
    <property type="entry name" value="TPR_12"/>
    <property type="match status" value="4"/>
</dbReference>
<evidence type="ECO:0000256" key="1">
    <source>
        <dbReference type="ARBA" id="ARBA00022737"/>
    </source>
</evidence>
<reference evidence="7" key="1">
    <citation type="journal article" date="2017" name="bioRxiv">
        <title>Comparative analysis of the genomes of Stylophora pistillata and Acropora digitifera provides evidence for extensive differences between species of corals.</title>
        <authorList>
            <person name="Voolstra C.R."/>
            <person name="Li Y."/>
            <person name="Liew Y.J."/>
            <person name="Baumgarten S."/>
            <person name="Zoccola D."/>
            <person name="Flot J.-F."/>
            <person name="Tambutte S."/>
            <person name="Allemand D."/>
            <person name="Aranda M."/>
        </authorList>
    </citation>
    <scope>NUCLEOTIDE SEQUENCE [LARGE SCALE GENOMIC DNA]</scope>
</reference>
<dbReference type="Proteomes" id="UP000225706">
    <property type="component" value="Unassembled WGS sequence"/>
</dbReference>
<dbReference type="InterPro" id="IPR003593">
    <property type="entry name" value="AAA+_ATPase"/>
</dbReference>
<keyword evidence="1" id="KW-0677">Repeat</keyword>
<dbReference type="SUPFAM" id="SSF52540">
    <property type="entry name" value="P-loop containing nucleoside triphosphate hydrolases"/>
    <property type="match status" value="1"/>
</dbReference>
<gene>
    <name evidence="6" type="primary">NPHP3</name>
    <name evidence="6" type="ORF">AWC38_SpisGene10774</name>
</gene>
<keyword evidence="7" id="KW-1185">Reference proteome</keyword>
<dbReference type="PROSITE" id="PS50005">
    <property type="entry name" value="TPR"/>
    <property type="match status" value="7"/>
</dbReference>
<feature type="repeat" description="TPR" evidence="3">
    <location>
        <begin position="1042"/>
        <end position="1075"/>
    </location>
</feature>
<dbReference type="Gene3D" id="1.25.40.10">
    <property type="entry name" value="Tetratricopeptide repeat domain"/>
    <property type="match status" value="2"/>
</dbReference>
<protein>
    <submittedName>
        <fullName evidence="6">Nephrocystin-3</fullName>
    </submittedName>
</protein>
<dbReference type="AlphaFoldDB" id="A0A2B4S6D6"/>
<dbReference type="EMBL" id="LSMT01000171">
    <property type="protein sequence ID" value="PFX24619.1"/>
    <property type="molecule type" value="Genomic_DNA"/>
</dbReference>